<evidence type="ECO:0000313" key="1">
    <source>
        <dbReference type="EMBL" id="KXS21096.1"/>
    </source>
</evidence>
<evidence type="ECO:0000313" key="2">
    <source>
        <dbReference type="Proteomes" id="UP000070544"/>
    </source>
</evidence>
<evidence type="ECO:0008006" key="3">
    <source>
        <dbReference type="Google" id="ProtNLM"/>
    </source>
</evidence>
<dbReference type="EMBL" id="KQ965733">
    <property type="protein sequence ID" value="KXS21096.1"/>
    <property type="molecule type" value="Genomic_DNA"/>
</dbReference>
<dbReference type="OrthoDB" id="10511409at2759"/>
<protein>
    <recommendedName>
        <fullName evidence="3">F-box domain-containing protein</fullName>
    </recommendedName>
</protein>
<sequence>MAIHSVAMRINLVAFADHSPTELLLSTLTFLNQKELRRLFLVNKLWSEVSAEVFYSQSIVLRASSSHIFLKQVLLNTQSFHQVFRRVRSLVFDVKILGPTTADLLEWVKLESLVVKACSDTLRSVRFERSRGGISVSAGLRTRPVGMGISMASPRTLDIDCYLSQQFPYSYLSTTPLVQWADKLIINGMRPTFIPLPMDYQIQAPHPPVSIHLAHLKLCVSLGSEWLSSVIDLLSGSTCAISSLDTNIYAPAVLAKLANLRGLCSARFKYMYPDVLREMCRGNETSLQEMDLGEIIFAGGEWLDGVLTIAHDGTGLCVGVSAHDRSILLHRALSAIRDALGNDDDLNLSRSWKAEKLVFKDDHGRKVCEFTDPNAWL</sequence>
<accession>A0A139AWI0</accession>
<name>A0A139AWI0_GONPJ</name>
<dbReference type="Proteomes" id="UP000070544">
    <property type="component" value="Unassembled WGS sequence"/>
</dbReference>
<proteinExistence type="predicted"/>
<dbReference type="AlphaFoldDB" id="A0A139AWI0"/>
<organism evidence="1 2">
    <name type="scientific">Gonapodya prolifera (strain JEL478)</name>
    <name type="common">Monoblepharis prolifera</name>
    <dbReference type="NCBI Taxonomy" id="1344416"/>
    <lineage>
        <taxon>Eukaryota</taxon>
        <taxon>Fungi</taxon>
        <taxon>Fungi incertae sedis</taxon>
        <taxon>Chytridiomycota</taxon>
        <taxon>Chytridiomycota incertae sedis</taxon>
        <taxon>Monoblepharidomycetes</taxon>
        <taxon>Monoblepharidales</taxon>
        <taxon>Gonapodyaceae</taxon>
        <taxon>Gonapodya</taxon>
    </lineage>
</organism>
<gene>
    <name evidence="1" type="ORF">M427DRAFT_27548</name>
</gene>
<reference evidence="1 2" key="1">
    <citation type="journal article" date="2015" name="Genome Biol. Evol.">
        <title>Phylogenomic analyses indicate that early fungi evolved digesting cell walls of algal ancestors of land plants.</title>
        <authorList>
            <person name="Chang Y."/>
            <person name="Wang S."/>
            <person name="Sekimoto S."/>
            <person name="Aerts A.L."/>
            <person name="Choi C."/>
            <person name="Clum A."/>
            <person name="LaButti K.M."/>
            <person name="Lindquist E.A."/>
            <person name="Yee Ngan C."/>
            <person name="Ohm R.A."/>
            <person name="Salamov A.A."/>
            <person name="Grigoriev I.V."/>
            <person name="Spatafora J.W."/>
            <person name="Berbee M.L."/>
        </authorList>
    </citation>
    <scope>NUCLEOTIDE SEQUENCE [LARGE SCALE GENOMIC DNA]</scope>
    <source>
        <strain evidence="1 2">JEL478</strain>
    </source>
</reference>
<keyword evidence="2" id="KW-1185">Reference proteome</keyword>